<evidence type="ECO:0000313" key="4">
    <source>
        <dbReference type="Proteomes" id="UP000243528"/>
    </source>
</evidence>
<feature type="region of interest" description="Disordered" evidence="1">
    <location>
        <begin position="521"/>
        <end position="554"/>
    </location>
</feature>
<dbReference type="RefSeq" id="WP_106535549.1">
    <property type="nucleotide sequence ID" value="NZ_ML142897.1"/>
</dbReference>
<feature type="region of interest" description="Disordered" evidence="1">
    <location>
        <begin position="183"/>
        <end position="207"/>
    </location>
</feature>
<organism evidence="3 4">
    <name type="scientific">Haloactinopolyspora alba</name>
    <dbReference type="NCBI Taxonomy" id="648780"/>
    <lineage>
        <taxon>Bacteria</taxon>
        <taxon>Bacillati</taxon>
        <taxon>Actinomycetota</taxon>
        <taxon>Actinomycetes</taxon>
        <taxon>Jiangellales</taxon>
        <taxon>Jiangellaceae</taxon>
        <taxon>Haloactinopolyspora</taxon>
    </lineage>
</organism>
<evidence type="ECO:0000256" key="1">
    <source>
        <dbReference type="SAM" id="MobiDB-lite"/>
    </source>
</evidence>
<dbReference type="InterPro" id="IPR003870">
    <property type="entry name" value="DUF222"/>
</dbReference>
<dbReference type="Proteomes" id="UP000243528">
    <property type="component" value="Unassembled WGS sequence"/>
</dbReference>
<accession>A0A2P8EGC7</accession>
<reference evidence="3 4" key="1">
    <citation type="submission" date="2018-03" db="EMBL/GenBank/DDBJ databases">
        <title>Genomic Encyclopedia of Archaeal and Bacterial Type Strains, Phase II (KMG-II): from individual species to whole genera.</title>
        <authorList>
            <person name="Goeker M."/>
        </authorList>
    </citation>
    <scope>NUCLEOTIDE SEQUENCE [LARGE SCALE GENOMIC DNA]</scope>
    <source>
        <strain evidence="3 4">DSM 45211</strain>
    </source>
</reference>
<dbReference type="OrthoDB" id="5140334at2"/>
<dbReference type="AlphaFoldDB" id="A0A2P8EGC7"/>
<comment type="caution">
    <text evidence="3">The sequence shown here is derived from an EMBL/GenBank/DDBJ whole genome shotgun (WGS) entry which is preliminary data.</text>
</comment>
<evidence type="ECO:0000313" key="3">
    <source>
        <dbReference type="EMBL" id="PSL08517.1"/>
    </source>
</evidence>
<sequence length="554" mass="57596">MMTPGVAAVEWESCGPGAELAVALEGVDVPGAEDGPLVDVIVAAERQVAHLRALQMRAMAELSERENYAFCGGCDDAWEASPEHAHDRVRAVGSEVSAALSCTPAQADTRAGLAVELAEDLPATLAALESGRIDERRAGLIASKTRVLGHFAQREVEADVLPTAGERTSRQLAAALDRRVLRADPGAAERRRQRGRAERRVEAPRPTGAADGMAEMVLTGPAEDLTALHAAIDAAARAARAARAEGDERALQQLRFDILAGLGWTALQLGHLGCCHPDCTTTSTTHTTDATDDAATDDAATDDAATGDAVADVAGSTTHSATGAAGASGATGGPVADTAGAADADTVDGGVAGAGPVADPVATTAAAGARAGPYRLATRHGRGATVNVTLAYTTLVGVDEEPAHLDGYGPITADTARAIAADATLRRLLTDPVDGRLLEYGRSTYTPPRALADFIIARDRTCRFPTADTPASICDIDHRQPYQRGGTTGASNNQALSRRFHLDKTLHGWDRHQLPNGALRWTSPAGRTYTVHPEPIGHTHNPPPDAAEHDPPPF</sequence>
<evidence type="ECO:0000259" key="2">
    <source>
        <dbReference type="Pfam" id="PF02720"/>
    </source>
</evidence>
<name>A0A2P8EGC7_9ACTN</name>
<gene>
    <name evidence="3" type="ORF">CLV30_101491</name>
</gene>
<feature type="compositionally biased region" description="Basic and acidic residues" evidence="1">
    <location>
        <begin position="183"/>
        <end position="203"/>
    </location>
</feature>
<dbReference type="EMBL" id="PYGE01000001">
    <property type="protein sequence ID" value="PSL08517.1"/>
    <property type="molecule type" value="Genomic_DNA"/>
</dbReference>
<protein>
    <submittedName>
        <fullName evidence="3">Uncharacterized protein DUF222</fullName>
    </submittedName>
</protein>
<dbReference type="Pfam" id="PF02720">
    <property type="entry name" value="DUF222"/>
    <property type="match status" value="2"/>
</dbReference>
<feature type="domain" description="DUF222" evidence="2">
    <location>
        <begin position="63"/>
        <end position="298"/>
    </location>
</feature>
<keyword evidence="4" id="KW-1185">Reference proteome</keyword>
<feature type="domain" description="DUF222" evidence="2">
    <location>
        <begin position="363"/>
        <end position="459"/>
    </location>
</feature>
<proteinExistence type="predicted"/>